<keyword evidence="1" id="KW-0479">Metal-binding</keyword>
<proteinExistence type="predicted"/>
<dbReference type="EMBL" id="JAACJJ010000043">
    <property type="protein sequence ID" value="KAF5314852.1"/>
    <property type="molecule type" value="Genomic_DNA"/>
</dbReference>
<evidence type="ECO:0000313" key="6">
    <source>
        <dbReference type="Proteomes" id="UP000567179"/>
    </source>
</evidence>
<keyword evidence="2" id="KW-0560">Oxidoreductase</keyword>
<evidence type="ECO:0000256" key="3">
    <source>
        <dbReference type="ARBA" id="ARBA00023004"/>
    </source>
</evidence>
<dbReference type="InterPro" id="IPR027443">
    <property type="entry name" value="IPNS-like_sf"/>
</dbReference>
<gene>
    <name evidence="5" type="ORF">D9619_007265</name>
</gene>
<feature type="domain" description="Non-haem dioxygenase N-terminal" evidence="4">
    <location>
        <begin position="29"/>
        <end position="155"/>
    </location>
</feature>
<dbReference type="PANTHER" id="PTHR10209:SF881">
    <property type="entry name" value="FI07970P-RELATED"/>
    <property type="match status" value="1"/>
</dbReference>
<keyword evidence="6" id="KW-1185">Reference proteome</keyword>
<organism evidence="5 6">
    <name type="scientific">Psilocybe cf. subviscida</name>
    <dbReference type="NCBI Taxonomy" id="2480587"/>
    <lineage>
        <taxon>Eukaryota</taxon>
        <taxon>Fungi</taxon>
        <taxon>Dikarya</taxon>
        <taxon>Basidiomycota</taxon>
        <taxon>Agaricomycotina</taxon>
        <taxon>Agaricomycetes</taxon>
        <taxon>Agaricomycetidae</taxon>
        <taxon>Agaricales</taxon>
        <taxon>Agaricineae</taxon>
        <taxon>Strophariaceae</taxon>
        <taxon>Psilocybe</taxon>
    </lineage>
</organism>
<dbReference type="PANTHER" id="PTHR10209">
    <property type="entry name" value="OXIDOREDUCTASE, 2OG-FE II OXYGENASE FAMILY PROTEIN"/>
    <property type="match status" value="1"/>
</dbReference>
<reference evidence="5 6" key="1">
    <citation type="journal article" date="2020" name="ISME J.">
        <title>Uncovering the hidden diversity of litter-decomposition mechanisms in mushroom-forming fungi.</title>
        <authorList>
            <person name="Floudas D."/>
            <person name="Bentzer J."/>
            <person name="Ahren D."/>
            <person name="Johansson T."/>
            <person name="Persson P."/>
            <person name="Tunlid A."/>
        </authorList>
    </citation>
    <scope>NUCLEOTIDE SEQUENCE [LARGE SCALE GENOMIC DNA]</scope>
    <source>
        <strain evidence="5 6">CBS 101986</strain>
    </source>
</reference>
<dbReference type="Gene3D" id="2.60.120.330">
    <property type="entry name" value="B-lactam Antibiotic, Isopenicillin N Synthase, Chain"/>
    <property type="match status" value="1"/>
</dbReference>
<sequence>MNFPSETQASAPENLGHQAATVDQRFKDVPVIDLSHIRSTDFEDRQRLAETVRDACMRVGFFYVKNHGIDAELPLHALEQAKAFFALPLDRKMEIENKKSPNFKGYSPLLSGNNNPLGRGDVQEGFEFGWEDPTGHGIDKSADGVMHGSNVWPSEGDVPHFHEDVIQYYFAAVDLGKALFPIFALALNLPEDYFEDKTRYSAALMKLLHYPPQYGPVDDRLVGIGAHTE</sequence>
<evidence type="ECO:0000256" key="1">
    <source>
        <dbReference type="ARBA" id="ARBA00022723"/>
    </source>
</evidence>
<dbReference type="GO" id="GO:0016491">
    <property type="term" value="F:oxidoreductase activity"/>
    <property type="evidence" value="ECO:0007669"/>
    <property type="project" value="UniProtKB-KW"/>
</dbReference>
<evidence type="ECO:0000259" key="4">
    <source>
        <dbReference type="Pfam" id="PF14226"/>
    </source>
</evidence>
<dbReference type="SUPFAM" id="SSF51197">
    <property type="entry name" value="Clavaminate synthase-like"/>
    <property type="match status" value="1"/>
</dbReference>
<evidence type="ECO:0000256" key="2">
    <source>
        <dbReference type="ARBA" id="ARBA00023002"/>
    </source>
</evidence>
<dbReference type="GO" id="GO:0046872">
    <property type="term" value="F:metal ion binding"/>
    <property type="evidence" value="ECO:0007669"/>
    <property type="project" value="UniProtKB-KW"/>
</dbReference>
<protein>
    <recommendedName>
        <fullName evidence="4">Non-haem dioxygenase N-terminal domain-containing protein</fullName>
    </recommendedName>
</protein>
<accession>A0A8H5B1C7</accession>
<evidence type="ECO:0000313" key="5">
    <source>
        <dbReference type="EMBL" id="KAF5314852.1"/>
    </source>
</evidence>
<dbReference type="Pfam" id="PF14226">
    <property type="entry name" value="DIOX_N"/>
    <property type="match status" value="1"/>
</dbReference>
<name>A0A8H5B1C7_9AGAR</name>
<dbReference type="AlphaFoldDB" id="A0A8H5B1C7"/>
<keyword evidence="3" id="KW-0408">Iron</keyword>
<dbReference type="PRINTS" id="PR00682">
    <property type="entry name" value="IPNSYNTHASE"/>
</dbReference>
<comment type="caution">
    <text evidence="5">The sequence shown here is derived from an EMBL/GenBank/DDBJ whole genome shotgun (WGS) entry which is preliminary data.</text>
</comment>
<dbReference type="OrthoDB" id="288590at2759"/>
<dbReference type="InterPro" id="IPR026992">
    <property type="entry name" value="DIOX_N"/>
</dbReference>
<dbReference type="Proteomes" id="UP000567179">
    <property type="component" value="Unassembled WGS sequence"/>
</dbReference>